<accession>A0A0K1ITI0</accession>
<dbReference type="InterPro" id="IPR014721">
    <property type="entry name" value="Ribsml_uS5_D2-typ_fold_subgr"/>
</dbReference>
<sequence>MSQDNEYGAGQIQVLEGLEAVRKRPAMYIGSTDSRGLHHLVYEVVDNSIDEALAGHCDAIEVALHEDGSVSVTDNGRGIPVDTHEQYDRPALEVIMTVLHAGGKFDNKSYQVSGGLHGVGVSVVNALSSELEVEVKRDGAVWTHRFEFGEPQVDQFERVRDLEPDEDTGTTIRFWPDDGIFETTEFDFKTLENRLRELAFLNSGVEISLGDERTGESSTFLFEGGIREFVEYLNETKTALHDDIIYYDDESEGIEVEIAMQATDELQGSIHAFANNINTREGGTHLTGFKTALTRVVNDYANTHDMLDDLDGDNLRGEDVREGLTAVISVKHPDPQFEGQTKTKLGNSEVRGIVESVTHQQLGTFFEENPDTATAIISKAVEAARARKAAKQAEELTRRKSALESTSLPGKLADCQSRDPSKSELFVVEGDSAGGSAKQGRDRKFQAILPLKGKILNVEKHRLDRILENDEIRALITAIGGGVGDEFDIEKARYQRLILMTDADVDGAHIRTLLLTLLYRHMRPLIEAGYVYAAQPPLYRVRYRGNTYDAMDEAERDRIIEEECNGNPTQVQRFKGLGEMNPDQLWDTTMNPENRVLKRITVEDAAAADRMFNILMGDAVGPRKQFIKDHANDAEWVDI</sequence>
<dbReference type="GO" id="GO:0006265">
    <property type="term" value="P:DNA topological change"/>
    <property type="evidence" value="ECO:0007669"/>
    <property type="project" value="UniProtKB-UniRule"/>
</dbReference>
<feature type="compositionally biased region" description="Basic and acidic residues" evidence="12">
    <location>
        <begin position="392"/>
        <end position="402"/>
    </location>
</feature>
<dbReference type="SUPFAM" id="SSF54211">
    <property type="entry name" value="Ribosomal protein S5 domain 2-like"/>
    <property type="match status" value="1"/>
</dbReference>
<dbReference type="NCBIfam" id="NF011501">
    <property type="entry name" value="PRK14939.1"/>
    <property type="match status" value="1"/>
</dbReference>
<dbReference type="PRINTS" id="PR01159">
    <property type="entry name" value="DNAGYRASEB"/>
</dbReference>
<evidence type="ECO:0000256" key="6">
    <source>
        <dbReference type="ARBA" id="ARBA00022840"/>
    </source>
</evidence>
<dbReference type="RefSeq" id="WP_004976862.1">
    <property type="nucleotide sequence ID" value="NZ_CP011947.1"/>
</dbReference>
<dbReference type="InterPro" id="IPR020568">
    <property type="entry name" value="Ribosomal_Su5_D2-typ_SF"/>
</dbReference>
<dbReference type="EMBL" id="CP011947">
    <property type="protein sequence ID" value="AKU07623.1"/>
    <property type="molecule type" value="Genomic_DNA"/>
</dbReference>
<dbReference type="GO" id="GO:0034335">
    <property type="term" value="F:DNA negative supercoiling activity"/>
    <property type="evidence" value="ECO:0007669"/>
    <property type="project" value="UniProtKB-ARBA"/>
</dbReference>
<dbReference type="SUPFAM" id="SSF55874">
    <property type="entry name" value="ATPase domain of HSP90 chaperone/DNA topoisomerase II/histidine kinase"/>
    <property type="match status" value="1"/>
</dbReference>
<feature type="domain" description="Toprim" evidence="13">
    <location>
        <begin position="423"/>
        <end position="537"/>
    </location>
</feature>
<dbReference type="NCBIfam" id="TIGR01059">
    <property type="entry name" value="gyrB"/>
    <property type="match status" value="1"/>
</dbReference>
<dbReference type="PANTHER" id="PTHR45866">
    <property type="entry name" value="DNA GYRASE/TOPOISOMERASE SUBUNIT B"/>
    <property type="match status" value="1"/>
</dbReference>
<dbReference type="CDD" id="cd16928">
    <property type="entry name" value="HATPase_GyrB-like"/>
    <property type="match status" value="1"/>
</dbReference>
<dbReference type="InterPro" id="IPR011557">
    <property type="entry name" value="GyrB"/>
</dbReference>
<dbReference type="SUPFAM" id="SSF56719">
    <property type="entry name" value="Type II DNA topoisomerase"/>
    <property type="match status" value="1"/>
</dbReference>
<dbReference type="Pfam" id="PF01751">
    <property type="entry name" value="Toprim"/>
    <property type="match status" value="1"/>
</dbReference>
<comment type="similarity">
    <text evidence="2 11">Belongs to the type II topoisomerase GyrB family.</text>
</comment>
<feature type="region of interest" description="Disordered" evidence="12">
    <location>
        <begin position="392"/>
        <end position="417"/>
    </location>
</feature>
<organism evidence="14 16">
    <name type="scientific">Haloferax gibbonsii</name>
    <dbReference type="NCBI Taxonomy" id="35746"/>
    <lineage>
        <taxon>Archaea</taxon>
        <taxon>Methanobacteriati</taxon>
        <taxon>Methanobacteriota</taxon>
        <taxon>Stenosarchaea group</taxon>
        <taxon>Halobacteria</taxon>
        <taxon>Halobacteriales</taxon>
        <taxon>Haloferacaceae</taxon>
        <taxon>Haloferax</taxon>
    </lineage>
</organism>
<dbReference type="GeneID" id="59459249"/>
<dbReference type="PROSITE" id="PS50880">
    <property type="entry name" value="TOPRIM"/>
    <property type="match status" value="1"/>
</dbReference>
<feature type="site" description="Interaction with DNA" evidence="11">
    <location>
        <position position="457"/>
    </location>
</feature>
<dbReference type="GO" id="GO:0005524">
    <property type="term" value="F:ATP binding"/>
    <property type="evidence" value="ECO:0007669"/>
    <property type="project" value="UniProtKB-UniRule"/>
</dbReference>
<dbReference type="CDD" id="cd00822">
    <property type="entry name" value="TopoII_Trans_DNA_gyrase"/>
    <property type="match status" value="1"/>
</dbReference>
<dbReference type="PANTHER" id="PTHR45866:SF1">
    <property type="entry name" value="DNA GYRASE SUBUNIT B, MITOCHONDRIAL"/>
    <property type="match status" value="1"/>
</dbReference>
<evidence type="ECO:0000256" key="4">
    <source>
        <dbReference type="ARBA" id="ARBA00022723"/>
    </source>
</evidence>
<dbReference type="EC" id="5.6.2.2" evidence="11"/>
<evidence type="ECO:0000259" key="13">
    <source>
        <dbReference type="PROSITE" id="PS50880"/>
    </source>
</evidence>
<gene>
    <name evidence="11 14" type="primary">gyrB</name>
    <name evidence="14" type="ORF">ABY42_07650</name>
    <name evidence="15" type="ORF">HfgLR_07970</name>
</gene>
<feature type="binding site" evidence="11">
    <location>
        <position position="502"/>
    </location>
    <ligand>
        <name>Mg(2+)</name>
        <dbReference type="ChEBI" id="CHEBI:18420"/>
        <label>1</label>
        <note>catalytic</note>
    </ligand>
</feature>
<dbReference type="InterPro" id="IPR006171">
    <property type="entry name" value="TOPRIM_dom"/>
</dbReference>
<dbReference type="SMART" id="SM00433">
    <property type="entry name" value="TOP2c"/>
    <property type="match status" value="1"/>
</dbReference>
<dbReference type="GO" id="GO:0003677">
    <property type="term" value="F:DNA binding"/>
    <property type="evidence" value="ECO:0007669"/>
    <property type="project" value="UniProtKB-KW"/>
</dbReference>
<keyword evidence="3 11" id="KW-0963">Cytoplasm</keyword>
<dbReference type="InterPro" id="IPR018522">
    <property type="entry name" value="TopoIIA_CS"/>
</dbReference>
<evidence type="ECO:0000313" key="15">
    <source>
        <dbReference type="EMBL" id="QOS11736.1"/>
    </source>
</evidence>
<dbReference type="KEGG" id="hgi:ABY42_07650"/>
<comment type="cofactor">
    <cofactor evidence="11">
        <name>Mg(2+)</name>
        <dbReference type="ChEBI" id="CHEBI:18420"/>
    </cofactor>
    <cofactor evidence="11">
        <name>Mn(2+)</name>
        <dbReference type="ChEBI" id="CHEBI:29035"/>
    </cofactor>
    <cofactor evidence="11">
        <name>Ca(2+)</name>
        <dbReference type="ChEBI" id="CHEBI:29108"/>
    </cofactor>
    <text evidence="11">Binds two Mg(2+) per subunit. The magnesium ions form salt bridges with both the protein and the DNA. Can also accept other divalent metal cations, such as Mn(2+) or Ca(2+).</text>
</comment>
<dbReference type="InterPro" id="IPR013506">
    <property type="entry name" value="Topo_IIA_bsu_dom2"/>
</dbReference>
<dbReference type="InterPro" id="IPR036890">
    <property type="entry name" value="HATPase_C_sf"/>
</dbReference>
<feature type="binding site" evidence="11">
    <location>
        <position position="502"/>
    </location>
    <ligand>
        <name>Mg(2+)</name>
        <dbReference type="ChEBI" id="CHEBI:18420"/>
        <label>2</label>
    </ligand>
</feature>
<evidence type="ECO:0000313" key="16">
    <source>
        <dbReference type="Proteomes" id="UP000066124"/>
    </source>
</evidence>
<dbReference type="AlphaFoldDB" id="A0A0K1ITI0"/>
<dbReference type="SMART" id="SM00387">
    <property type="entry name" value="HATPase_c"/>
    <property type="match status" value="1"/>
</dbReference>
<dbReference type="Pfam" id="PF00986">
    <property type="entry name" value="DNA_gyraseB_C"/>
    <property type="match status" value="1"/>
</dbReference>
<dbReference type="NCBIfam" id="NF004189">
    <property type="entry name" value="PRK05644.1"/>
    <property type="match status" value="1"/>
</dbReference>
<comment type="subunit">
    <text evidence="11">Heterotetramer, composed of two GyrA and two GyrB chains. In the heterotetramer, GyrA contains the active site tyrosine that forms a transient covalent intermediate with DNA, while GyrB binds cofactors and catalyzes ATP hydrolysis.</text>
</comment>
<protein>
    <recommendedName>
        <fullName evidence="11">DNA gyrase subunit B</fullName>
        <ecNumber evidence="11">5.6.2.2</ecNumber>
    </recommendedName>
</protein>
<evidence type="ECO:0000256" key="12">
    <source>
        <dbReference type="SAM" id="MobiDB-lite"/>
    </source>
</evidence>
<evidence type="ECO:0000256" key="11">
    <source>
        <dbReference type="HAMAP-Rule" id="MF_01898"/>
    </source>
</evidence>
<dbReference type="GO" id="GO:0006261">
    <property type="term" value="P:DNA-templated DNA replication"/>
    <property type="evidence" value="ECO:0007669"/>
    <property type="project" value="UniProtKB-UniRule"/>
</dbReference>
<dbReference type="EMBL" id="CP063205">
    <property type="protein sequence ID" value="QOS11736.1"/>
    <property type="molecule type" value="Genomic_DNA"/>
</dbReference>
<evidence type="ECO:0000256" key="5">
    <source>
        <dbReference type="ARBA" id="ARBA00022741"/>
    </source>
</evidence>
<dbReference type="Gene3D" id="3.40.50.670">
    <property type="match status" value="1"/>
</dbReference>
<keyword evidence="6 11" id="KW-0067">ATP-binding</keyword>
<evidence type="ECO:0000256" key="10">
    <source>
        <dbReference type="ARBA" id="ARBA00023235"/>
    </source>
</evidence>
<reference evidence="16" key="1">
    <citation type="journal article" date="2015" name="J. Biotechnol.">
        <title>Complete genome sequence of Haloferax gibbonsii strain ARA6, a potential producer of polyhydroxyalkanoates and halocins isolated from Araruama, Rio de Janeiro, Brasil.</title>
        <authorList>
            <person name="Pinto L.H."/>
            <person name="D'Alincourt Carvalho-Assef A.P."/>
            <person name="Vieira R.P."/>
            <person name="Clementino M.M."/>
            <person name="Albano R.M."/>
        </authorList>
    </citation>
    <scope>NUCLEOTIDE SEQUENCE [LARGE SCALE GENOMIC DNA]</scope>
    <source>
        <strain evidence="16">ARA6</strain>
    </source>
</reference>
<name>A0A0K1ITI0_HALGI</name>
<evidence type="ECO:0000256" key="2">
    <source>
        <dbReference type="ARBA" id="ARBA00010708"/>
    </source>
</evidence>
<dbReference type="PRINTS" id="PR00418">
    <property type="entry name" value="TPI2FAMILY"/>
</dbReference>
<feature type="binding site" evidence="11">
    <location>
        <position position="504"/>
    </location>
    <ligand>
        <name>Mg(2+)</name>
        <dbReference type="ChEBI" id="CHEBI:18420"/>
        <label>2</label>
    </ligand>
</feature>
<dbReference type="GO" id="GO:0046872">
    <property type="term" value="F:metal ion binding"/>
    <property type="evidence" value="ECO:0007669"/>
    <property type="project" value="UniProtKB-KW"/>
</dbReference>
<evidence type="ECO:0000256" key="8">
    <source>
        <dbReference type="ARBA" id="ARBA00023029"/>
    </source>
</evidence>
<comment type="function">
    <text evidence="11">A type II topoisomerase that negatively supercoils closed circular double-stranded (ds) DNA in an ATP-dependent manner to modulate DNA topology and maintain chromosomes in an underwound state. Negative supercoiling favors strand separation, and DNA replication, transcription, recombination and repair, all of which involve strand separation. Also able to catalyze the interconversion of other topological isomers of dsDNA rings, including catenanes and knotted rings. Type II topoisomerases break and join 2 DNA strands simultaneously in an ATP-dependent manner.</text>
</comment>
<dbReference type="InterPro" id="IPR002288">
    <property type="entry name" value="DNA_gyrase_B_C"/>
</dbReference>
<dbReference type="Proteomes" id="UP000663064">
    <property type="component" value="Chromosome"/>
</dbReference>
<keyword evidence="9" id="KW-0238">DNA-binding</keyword>
<keyword evidence="5 11" id="KW-0547">Nucleotide-binding</keyword>
<comment type="subcellular location">
    <subcellularLocation>
        <location evidence="11">Cytoplasm</location>
    </subcellularLocation>
</comment>
<comment type="catalytic activity">
    <reaction evidence="1 11">
        <text>ATP-dependent breakage, passage and rejoining of double-stranded DNA.</text>
        <dbReference type="EC" id="5.6.2.2"/>
    </reaction>
</comment>
<feature type="binding site" evidence="11">
    <location>
        <position position="429"/>
    </location>
    <ligand>
        <name>Mg(2+)</name>
        <dbReference type="ChEBI" id="CHEBI:18420"/>
        <label>1</label>
        <note>catalytic</note>
    </ligand>
</feature>
<dbReference type="Gene3D" id="3.30.565.10">
    <property type="entry name" value="Histidine kinase-like ATPase, C-terminal domain"/>
    <property type="match status" value="1"/>
</dbReference>
<dbReference type="PROSITE" id="PS00177">
    <property type="entry name" value="TOPOISOMERASE_II"/>
    <property type="match status" value="1"/>
</dbReference>
<dbReference type="Pfam" id="PF02518">
    <property type="entry name" value="HATPase_c"/>
    <property type="match status" value="1"/>
</dbReference>
<dbReference type="InterPro" id="IPR034160">
    <property type="entry name" value="TOPRIM_GyrB"/>
</dbReference>
<dbReference type="Proteomes" id="UP000066124">
    <property type="component" value="Chromosome"/>
</dbReference>
<dbReference type="PATRIC" id="fig|35746.4.peg.1630"/>
<evidence type="ECO:0000256" key="3">
    <source>
        <dbReference type="ARBA" id="ARBA00022490"/>
    </source>
</evidence>
<dbReference type="GO" id="GO:0005694">
    <property type="term" value="C:chromosome"/>
    <property type="evidence" value="ECO:0007669"/>
    <property type="project" value="InterPro"/>
</dbReference>
<evidence type="ECO:0000256" key="1">
    <source>
        <dbReference type="ARBA" id="ARBA00000185"/>
    </source>
</evidence>
<dbReference type="FunFam" id="3.30.565.10:FF:000002">
    <property type="entry name" value="DNA gyrase subunit B"/>
    <property type="match status" value="1"/>
</dbReference>
<proteinExistence type="inferred from homology"/>
<keyword evidence="7 11" id="KW-0460">Magnesium</keyword>
<dbReference type="InterPro" id="IPR013759">
    <property type="entry name" value="Topo_IIA_B_C"/>
</dbReference>
<dbReference type="Gene3D" id="3.30.230.10">
    <property type="match status" value="1"/>
</dbReference>
<dbReference type="Pfam" id="PF00204">
    <property type="entry name" value="DNA_gyraseB"/>
    <property type="match status" value="1"/>
</dbReference>
<reference evidence="14" key="2">
    <citation type="submission" date="2015-06" db="EMBL/GenBank/DDBJ databases">
        <authorList>
            <person name="Hoefler B.C."/>
            <person name="Straight P.D."/>
        </authorList>
    </citation>
    <scope>NUCLEOTIDE SEQUENCE [LARGE SCALE GENOMIC DNA]</scope>
    <source>
        <strain evidence="14">ARA6</strain>
    </source>
</reference>
<dbReference type="HAMAP" id="MF_01898">
    <property type="entry name" value="GyrB"/>
    <property type="match status" value="1"/>
</dbReference>
<keyword evidence="4 11" id="KW-0479">Metal-binding</keyword>
<feature type="site" description="Interaction with DNA" evidence="11">
    <location>
        <position position="454"/>
    </location>
</feature>
<dbReference type="CDD" id="cd03366">
    <property type="entry name" value="TOPRIM_TopoIIA_GyrB"/>
    <property type="match status" value="1"/>
</dbReference>
<dbReference type="GO" id="GO:0005737">
    <property type="term" value="C:cytoplasm"/>
    <property type="evidence" value="ECO:0007669"/>
    <property type="project" value="UniProtKB-SubCell"/>
</dbReference>
<keyword evidence="8 11" id="KW-0799">Topoisomerase</keyword>
<dbReference type="SMR" id="A0A0K1ITI0"/>
<dbReference type="InterPro" id="IPR001241">
    <property type="entry name" value="Topo_IIA"/>
</dbReference>
<reference evidence="15" key="3">
    <citation type="journal article" date="2021" name="Front. Microbiol.">
        <title>Cellular and Genomic Properties of Haloferax gibbonsii LR2-5, the Host of Euryarchaeal Virus HFTV1.</title>
        <authorList>
            <person name="Tittes C."/>
            <person name="Schwarzer S."/>
            <person name="Pfeiffer F."/>
            <person name="Dyall-Smith M."/>
            <person name="Rodriguez-Franco M."/>
            <person name="Oksanen H.M."/>
            <person name="Quax T.E.F."/>
        </authorList>
    </citation>
    <scope>NUCLEOTIDE SEQUENCE</scope>
    <source>
        <strain evidence="15">LR2-5</strain>
    </source>
</reference>
<dbReference type="InterPro" id="IPR003594">
    <property type="entry name" value="HATPase_dom"/>
</dbReference>
<dbReference type="FunFam" id="3.40.50.670:FF:000002">
    <property type="entry name" value="DNA gyrase subunit B"/>
    <property type="match status" value="1"/>
</dbReference>
<keyword evidence="10 11" id="KW-0413">Isomerase</keyword>
<comment type="miscellaneous">
    <text evidence="11">Few gyrases are as efficient as E.coli at forming negative supercoils. Not all organisms have 2 type II topoisomerases; in organisms with a single type II topoisomerase this enzyme also has to decatenate newly replicated chromosomes.</text>
</comment>
<dbReference type="FunFam" id="3.30.230.10:FF:000005">
    <property type="entry name" value="DNA gyrase subunit B"/>
    <property type="match status" value="1"/>
</dbReference>
<evidence type="ECO:0000256" key="7">
    <source>
        <dbReference type="ARBA" id="ARBA00022842"/>
    </source>
</evidence>
<evidence type="ECO:0000256" key="9">
    <source>
        <dbReference type="ARBA" id="ARBA00023125"/>
    </source>
</evidence>
<dbReference type="InterPro" id="IPR000565">
    <property type="entry name" value="Topo_IIA_B"/>
</dbReference>
<evidence type="ECO:0000313" key="14">
    <source>
        <dbReference type="EMBL" id="AKU07623.1"/>
    </source>
</evidence>
<dbReference type="InterPro" id="IPR013760">
    <property type="entry name" value="Topo_IIA-like_dom_sf"/>
</dbReference>